<comment type="caution">
    <text evidence="1">The sequence shown here is derived from an EMBL/GenBank/DDBJ whole genome shotgun (WGS) entry which is preliminary data.</text>
</comment>
<accession>A0ACC6JFR7</accession>
<protein>
    <submittedName>
        <fullName evidence="1">L-asparaginase</fullName>
        <ecNumber evidence="1">3.5.1.1</ecNumber>
    </submittedName>
</protein>
<proteinExistence type="predicted"/>
<keyword evidence="1" id="KW-0378">Hydrolase</keyword>
<name>A0ACC6JFR7_9PSED</name>
<evidence type="ECO:0000313" key="1">
    <source>
        <dbReference type="EMBL" id="MDR6605037.1"/>
    </source>
</evidence>
<keyword evidence="2" id="KW-1185">Reference proteome</keyword>
<organism evidence="1 2">
    <name type="scientific">Pseudomonas synxantha</name>
    <dbReference type="NCBI Taxonomy" id="47883"/>
    <lineage>
        <taxon>Bacteria</taxon>
        <taxon>Pseudomonadati</taxon>
        <taxon>Pseudomonadota</taxon>
        <taxon>Gammaproteobacteria</taxon>
        <taxon>Pseudomonadales</taxon>
        <taxon>Pseudomonadaceae</taxon>
        <taxon>Pseudomonas</taxon>
    </lineage>
</organism>
<dbReference type="EC" id="3.5.1.1" evidence="1"/>
<dbReference type="EMBL" id="JAVDSD010000001">
    <property type="protein sequence ID" value="MDR6605037.1"/>
    <property type="molecule type" value="Genomic_DNA"/>
</dbReference>
<reference evidence="1" key="1">
    <citation type="submission" date="2023-07" db="EMBL/GenBank/DDBJ databases">
        <title>Sorghum-associated microbial communities from plants grown in Nebraska, USA.</title>
        <authorList>
            <person name="Schachtman D."/>
        </authorList>
    </citation>
    <scope>NUCLEOTIDE SEQUENCE</scope>
    <source>
        <strain evidence="1">BE46</strain>
    </source>
</reference>
<dbReference type="Proteomes" id="UP001259420">
    <property type="component" value="Unassembled WGS sequence"/>
</dbReference>
<evidence type="ECO:0000313" key="2">
    <source>
        <dbReference type="Proteomes" id="UP001259420"/>
    </source>
</evidence>
<sequence length="331" mass="35077">MDLPKLAIAALGGTVSMQARNAGEGVIPTVSGEALLASVPQLTTLARVTVETLGLLPSASLNFGCLLSVLSWAKYQVEQGAVGVVITQGTDTLEEAAVFFDYLWDCDEPLVLTGAMRSAKQAGADGPANVLDACRVALAENSRRRGVQVVMNGQIHQARCVRKTDSLALQAFSSPIFGPAGLLVENHVGYLCPSVPHSVLPLPQHTTHKVALLEASLSADTLLLENILKLGYDGLVIAGFGAEHVSESWAAMIEVIAGKIPVIIATRTGSGSTAQHSYGFAGSELDLIRKGALMAGFLCPRKARILLWLLLGCQRQDELARYLNDNSRLQP</sequence>
<gene>
    <name evidence="1" type="ORF">J2X87_000088</name>
</gene>